<evidence type="ECO:0000313" key="2">
    <source>
        <dbReference type="Proteomes" id="UP000756132"/>
    </source>
</evidence>
<evidence type="ECO:0000313" key="1">
    <source>
        <dbReference type="EMBL" id="UJO10742.1"/>
    </source>
</evidence>
<organism evidence="1 2">
    <name type="scientific">Passalora fulva</name>
    <name type="common">Tomato leaf mold</name>
    <name type="synonym">Cladosporium fulvum</name>
    <dbReference type="NCBI Taxonomy" id="5499"/>
    <lineage>
        <taxon>Eukaryota</taxon>
        <taxon>Fungi</taxon>
        <taxon>Dikarya</taxon>
        <taxon>Ascomycota</taxon>
        <taxon>Pezizomycotina</taxon>
        <taxon>Dothideomycetes</taxon>
        <taxon>Dothideomycetidae</taxon>
        <taxon>Mycosphaerellales</taxon>
        <taxon>Mycosphaerellaceae</taxon>
        <taxon>Fulvia</taxon>
    </lineage>
</organism>
<dbReference type="RefSeq" id="XP_047755108.1">
    <property type="nucleotide sequence ID" value="XM_047900597.1"/>
</dbReference>
<accession>A0A9Q8P2K2</accession>
<dbReference type="Proteomes" id="UP000756132">
    <property type="component" value="Chromosome 1"/>
</dbReference>
<protein>
    <submittedName>
        <fullName evidence="1">Uncharacterized protein</fullName>
    </submittedName>
</protein>
<dbReference type="PANTHER" id="PTHR21248:SF22">
    <property type="entry name" value="PHOSPHOLIPASE D"/>
    <property type="match status" value="1"/>
</dbReference>
<dbReference type="OrthoDB" id="9997422at2759"/>
<proteinExistence type="predicted"/>
<dbReference type="KEGG" id="ffu:CLAFUR5_01449"/>
<dbReference type="AlphaFoldDB" id="A0A9Q8P2K2"/>
<dbReference type="OMA" id="TANGGCW"/>
<dbReference type="EMBL" id="CP090163">
    <property type="protein sequence ID" value="UJO10742.1"/>
    <property type="molecule type" value="Genomic_DNA"/>
</dbReference>
<sequence length="96" mass="10310">MSVDESVAIQGFGNQGTQSWFHSQEVDVMIDSPVVCKAWREGVERNQNTATYGRTANGGCWYNKDGALAAGSYGTNAGKFSWAKGIMGTLKKAEGK</sequence>
<name>A0A9Q8P2K2_PASFU</name>
<dbReference type="GeneID" id="71981327"/>
<dbReference type="PANTHER" id="PTHR21248">
    <property type="entry name" value="CARDIOLIPIN SYNTHASE"/>
    <property type="match status" value="1"/>
</dbReference>
<reference evidence="1" key="1">
    <citation type="submission" date="2021-12" db="EMBL/GenBank/DDBJ databases">
        <authorList>
            <person name="Zaccaron A."/>
            <person name="Stergiopoulos I."/>
        </authorList>
    </citation>
    <scope>NUCLEOTIDE SEQUENCE</scope>
    <source>
        <strain evidence="1">Race5_Kim</strain>
    </source>
</reference>
<keyword evidence="2" id="KW-1185">Reference proteome</keyword>
<reference evidence="1" key="2">
    <citation type="journal article" date="2022" name="Microb. Genom.">
        <title>A chromosome-scale genome assembly of the tomato pathogen Cladosporium fulvum reveals a compartmentalized genome architecture and the presence of a dispensable chromosome.</title>
        <authorList>
            <person name="Zaccaron A.Z."/>
            <person name="Chen L.H."/>
            <person name="Samaras A."/>
            <person name="Stergiopoulos I."/>
        </authorList>
    </citation>
    <scope>NUCLEOTIDE SEQUENCE</scope>
    <source>
        <strain evidence="1">Race5_Kim</strain>
    </source>
</reference>
<gene>
    <name evidence="1" type="ORF">CLAFUR5_01449</name>
</gene>